<evidence type="ECO:0000313" key="6">
    <source>
        <dbReference type="Proteomes" id="UP000240971"/>
    </source>
</evidence>
<organism evidence="5 6">
    <name type="scientific">Chitinophaga niastensis</name>
    <dbReference type="NCBI Taxonomy" id="536980"/>
    <lineage>
        <taxon>Bacteria</taxon>
        <taxon>Pseudomonadati</taxon>
        <taxon>Bacteroidota</taxon>
        <taxon>Chitinophagia</taxon>
        <taxon>Chitinophagales</taxon>
        <taxon>Chitinophagaceae</taxon>
        <taxon>Chitinophaga</taxon>
    </lineage>
</organism>
<dbReference type="PIRSF" id="PIRSF004749">
    <property type="entry name" value="Pep_def"/>
    <property type="match status" value="1"/>
</dbReference>
<reference evidence="5 6" key="1">
    <citation type="submission" date="2018-03" db="EMBL/GenBank/DDBJ databases">
        <title>Genomic Encyclopedia of Archaeal and Bacterial Type Strains, Phase II (KMG-II): from individual species to whole genera.</title>
        <authorList>
            <person name="Goeker M."/>
        </authorList>
    </citation>
    <scope>NUCLEOTIDE SEQUENCE [LARGE SCALE GENOMIC DNA]</scope>
    <source>
        <strain evidence="5 6">DSM 24859</strain>
    </source>
</reference>
<evidence type="ECO:0000313" key="5">
    <source>
        <dbReference type="EMBL" id="PSL49123.1"/>
    </source>
</evidence>
<feature type="binding site" evidence="4">
    <location>
        <position position="88"/>
    </location>
    <ligand>
        <name>Fe cation</name>
        <dbReference type="ChEBI" id="CHEBI:24875"/>
    </ligand>
</feature>
<comment type="cofactor">
    <cofactor evidence="4">
        <name>Fe(2+)</name>
        <dbReference type="ChEBI" id="CHEBI:29033"/>
    </cofactor>
    <text evidence="4">Binds 1 Fe(2+) ion.</text>
</comment>
<dbReference type="EC" id="3.5.1.88" evidence="4"/>
<dbReference type="HAMAP" id="MF_00163">
    <property type="entry name" value="Pep_deformylase"/>
    <property type="match status" value="1"/>
</dbReference>
<sequence length="173" mass="19506">MILPIIPYGAAVLRLVCQNITPDTPGLSQLITNMWATLERAKGAGLAAPQVNRPYRLFLVTAIDFKAVFINARILEYSEETNIDTEGCLSIPGIWEEVERSQSILLEYQDEHFVTHTCTFSGDIARAIQHEYDHTNGKLYLDYLPALRRSLLKNKLQDIAKGKIKAAYPMKVL</sequence>
<dbReference type="AlphaFoldDB" id="A0A2P8HSD7"/>
<comment type="catalytic activity">
    <reaction evidence="4">
        <text>N-terminal N-formyl-L-methionyl-[peptide] + H2O = N-terminal L-methionyl-[peptide] + formate</text>
        <dbReference type="Rhea" id="RHEA:24420"/>
        <dbReference type="Rhea" id="RHEA-COMP:10639"/>
        <dbReference type="Rhea" id="RHEA-COMP:10640"/>
        <dbReference type="ChEBI" id="CHEBI:15377"/>
        <dbReference type="ChEBI" id="CHEBI:15740"/>
        <dbReference type="ChEBI" id="CHEBI:49298"/>
        <dbReference type="ChEBI" id="CHEBI:64731"/>
        <dbReference type="EC" id="3.5.1.88"/>
    </reaction>
</comment>
<keyword evidence="3 4" id="KW-0378">Hydrolase</keyword>
<dbReference type="NCBIfam" id="TIGR00079">
    <property type="entry name" value="pept_deformyl"/>
    <property type="match status" value="1"/>
</dbReference>
<evidence type="ECO:0000256" key="4">
    <source>
        <dbReference type="HAMAP-Rule" id="MF_00163"/>
    </source>
</evidence>
<comment type="caution">
    <text evidence="5">The sequence shown here is derived from an EMBL/GenBank/DDBJ whole genome shotgun (WGS) entry which is preliminary data.</text>
</comment>
<protein>
    <recommendedName>
        <fullName evidence="4">Peptide deformylase</fullName>
        <shortName evidence="4">PDF</shortName>
        <ecNumber evidence="4">3.5.1.88</ecNumber>
    </recommendedName>
    <alternativeName>
        <fullName evidence="4">Polypeptide deformylase</fullName>
    </alternativeName>
</protein>
<keyword evidence="4" id="KW-0648">Protein biosynthesis</keyword>
<dbReference type="Gene3D" id="3.90.45.10">
    <property type="entry name" value="Peptide deformylase"/>
    <property type="match status" value="1"/>
</dbReference>
<dbReference type="GO" id="GO:0046872">
    <property type="term" value="F:metal ion binding"/>
    <property type="evidence" value="ECO:0007669"/>
    <property type="project" value="UniProtKB-KW"/>
</dbReference>
<dbReference type="InterPro" id="IPR036821">
    <property type="entry name" value="Peptide_deformylase_sf"/>
</dbReference>
<feature type="binding site" evidence="4">
    <location>
        <position position="134"/>
    </location>
    <ligand>
        <name>Fe cation</name>
        <dbReference type="ChEBI" id="CHEBI:24875"/>
    </ligand>
</feature>
<dbReference type="PANTHER" id="PTHR10458:SF22">
    <property type="entry name" value="PEPTIDE DEFORMYLASE"/>
    <property type="match status" value="1"/>
</dbReference>
<dbReference type="PANTHER" id="PTHR10458">
    <property type="entry name" value="PEPTIDE DEFORMYLASE"/>
    <property type="match status" value="1"/>
</dbReference>
<keyword evidence="6" id="KW-1185">Reference proteome</keyword>
<dbReference type="NCBIfam" id="NF001159">
    <property type="entry name" value="PRK00150.1-3"/>
    <property type="match status" value="1"/>
</dbReference>
<name>A0A2P8HSD7_CHINA</name>
<gene>
    <name evidence="4" type="primary">def</name>
    <name evidence="5" type="ORF">CLV51_101453</name>
</gene>
<dbReference type="Pfam" id="PF01327">
    <property type="entry name" value="Pep_deformylase"/>
    <property type="match status" value="1"/>
</dbReference>
<dbReference type="Proteomes" id="UP000240971">
    <property type="component" value="Unassembled WGS sequence"/>
</dbReference>
<evidence type="ECO:0000256" key="2">
    <source>
        <dbReference type="ARBA" id="ARBA00022723"/>
    </source>
</evidence>
<dbReference type="RefSeq" id="WP_106526383.1">
    <property type="nucleotide sequence ID" value="NZ_PYAW01000001.1"/>
</dbReference>
<comment type="similarity">
    <text evidence="1 4">Belongs to the polypeptide deformylase family.</text>
</comment>
<dbReference type="EMBL" id="PYAW01000001">
    <property type="protein sequence ID" value="PSL49123.1"/>
    <property type="molecule type" value="Genomic_DNA"/>
</dbReference>
<dbReference type="GO" id="GO:0042586">
    <property type="term" value="F:peptide deformylase activity"/>
    <property type="evidence" value="ECO:0007669"/>
    <property type="project" value="UniProtKB-UniRule"/>
</dbReference>
<evidence type="ECO:0000256" key="1">
    <source>
        <dbReference type="ARBA" id="ARBA00010759"/>
    </source>
</evidence>
<evidence type="ECO:0000256" key="3">
    <source>
        <dbReference type="ARBA" id="ARBA00022801"/>
    </source>
</evidence>
<dbReference type="InterPro" id="IPR023635">
    <property type="entry name" value="Peptide_deformylase"/>
</dbReference>
<dbReference type="OrthoDB" id="9784988at2"/>
<comment type="function">
    <text evidence="4">Removes the formyl group from the N-terminal Met of newly synthesized proteins. Requires at least a dipeptide for an efficient rate of reaction. N-terminal L-methionine is a prerequisite for activity but the enzyme has broad specificity at other positions.</text>
</comment>
<feature type="active site" evidence="4">
    <location>
        <position position="131"/>
    </location>
</feature>
<proteinExistence type="inferred from homology"/>
<dbReference type="CDD" id="cd00487">
    <property type="entry name" value="Pep_deformylase"/>
    <property type="match status" value="1"/>
</dbReference>
<keyword evidence="4" id="KW-0408">Iron</keyword>
<dbReference type="PRINTS" id="PR01576">
    <property type="entry name" value="PDEFORMYLASE"/>
</dbReference>
<accession>A0A2P8HSD7</accession>
<dbReference type="SUPFAM" id="SSF56420">
    <property type="entry name" value="Peptide deformylase"/>
    <property type="match status" value="1"/>
</dbReference>
<feature type="binding site" evidence="4">
    <location>
        <position position="130"/>
    </location>
    <ligand>
        <name>Fe cation</name>
        <dbReference type="ChEBI" id="CHEBI:24875"/>
    </ligand>
</feature>
<dbReference type="GO" id="GO:0006412">
    <property type="term" value="P:translation"/>
    <property type="evidence" value="ECO:0007669"/>
    <property type="project" value="UniProtKB-UniRule"/>
</dbReference>
<keyword evidence="2 4" id="KW-0479">Metal-binding</keyword>